<evidence type="ECO:0000313" key="2">
    <source>
        <dbReference type="Proteomes" id="UP000509418"/>
    </source>
</evidence>
<proteinExistence type="predicted"/>
<evidence type="ECO:0000313" key="1">
    <source>
        <dbReference type="EMBL" id="QKZ23847.1"/>
    </source>
</evidence>
<keyword evidence="2" id="KW-1185">Reference proteome</keyword>
<gene>
    <name evidence="1" type="ORF">HUT05_44720</name>
</gene>
<accession>A0A7H8TKS1</accession>
<dbReference type="AlphaFoldDB" id="A0A7H8TKS1"/>
<dbReference type="EMBL" id="CP056041">
    <property type="protein sequence ID" value="QKZ23847.1"/>
    <property type="molecule type" value="Genomic_DNA"/>
</dbReference>
<name>A0A7H8TKS1_STRCX</name>
<protein>
    <submittedName>
        <fullName evidence="1">Uncharacterized protein</fullName>
    </submittedName>
</protein>
<organism evidence="1 2">
    <name type="scientific">Streptomyces chartreusis</name>
    <dbReference type="NCBI Taxonomy" id="1969"/>
    <lineage>
        <taxon>Bacteria</taxon>
        <taxon>Bacillati</taxon>
        <taxon>Actinomycetota</taxon>
        <taxon>Actinomycetes</taxon>
        <taxon>Kitasatosporales</taxon>
        <taxon>Streptomycetaceae</taxon>
        <taxon>Streptomyces</taxon>
    </lineage>
</organism>
<reference evidence="1 2" key="1">
    <citation type="submission" date="2020-06" db="EMBL/GenBank/DDBJ databases">
        <title>Genome mining for natural products.</title>
        <authorList>
            <person name="Zhang B."/>
            <person name="Shi J."/>
            <person name="Ge H."/>
        </authorList>
    </citation>
    <scope>NUCLEOTIDE SEQUENCE [LARGE SCALE GENOMIC DNA]</scope>
    <source>
        <strain evidence="1 2">NA02069</strain>
    </source>
</reference>
<sequence>MSVVTELPTDTGMSITNAAEEVRAVLEATWGVGCRIVEHYPWPGNGHYDEQVRPSVSIQWRRLSSDALRAELGPELEMTRPIEPVVWNL</sequence>
<dbReference type="RefSeq" id="WP_176578461.1">
    <property type="nucleotide sequence ID" value="NZ_CBDRGH010000022.1"/>
</dbReference>
<dbReference type="Proteomes" id="UP000509418">
    <property type="component" value="Chromosome"/>
</dbReference>